<dbReference type="Pfam" id="PF26093">
    <property type="entry name" value="HTH_TGH"/>
    <property type="match status" value="1"/>
</dbReference>
<dbReference type="InterPro" id="IPR011666">
    <property type="entry name" value="DUF1604"/>
</dbReference>
<dbReference type="Pfam" id="PF01585">
    <property type="entry name" value="G-patch"/>
    <property type="match status" value="1"/>
</dbReference>
<dbReference type="GO" id="GO:0003723">
    <property type="term" value="F:RNA binding"/>
    <property type="evidence" value="ECO:0007669"/>
    <property type="project" value="TreeGrafter"/>
</dbReference>
<evidence type="ECO:0000256" key="1">
    <source>
        <dbReference type="SAM" id="MobiDB-lite"/>
    </source>
</evidence>
<gene>
    <name evidence="3" type="ORF">ColSpa_04292</name>
</gene>
<evidence type="ECO:0000259" key="2">
    <source>
        <dbReference type="PROSITE" id="PS50174"/>
    </source>
</evidence>
<evidence type="ECO:0000313" key="4">
    <source>
        <dbReference type="Proteomes" id="UP001055115"/>
    </source>
</evidence>
<evidence type="ECO:0000313" key="3">
    <source>
        <dbReference type="EMBL" id="GKT44111.1"/>
    </source>
</evidence>
<feature type="region of interest" description="Disordered" evidence="1">
    <location>
        <begin position="169"/>
        <end position="196"/>
    </location>
</feature>
<dbReference type="PROSITE" id="PS50174">
    <property type="entry name" value="G_PATCH"/>
    <property type="match status" value="1"/>
</dbReference>
<dbReference type="AlphaFoldDB" id="A0AA37L8Q2"/>
<dbReference type="EMBL" id="BQXU01000009">
    <property type="protein sequence ID" value="GKT44111.1"/>
    <property type="molecule type" value="Genomic_DNA"/>
</dbReference>
<dbReference type="GeneID" id="73325094"/>
<name>A0AA37L8Q2_9PEZI</name>
<dbReference type="PANTHER" id="PTHR13384:SF19">
    <property type="entry name" value="G PATCH DOMAIN-CONTAINING PROTEIN 1"/>
    <property type="match status" value="1"/>
</dbReference>
<dbReference type="PANTHER" id="PTHR13384">
    <property type="entry name" value="G PATCH DOMAIN-CONTAINING PROTEIN 1"/>
    <property type="match status" value="1"/>
</dbReference>
<feature type="domain" description="G-patch" evidence="2">
    <location>
        <begin position="153"/>
        <end position="223"/>
    </location>
</feature>
<comment type="caution">
    <text evidence="3">The sequence shown here is derived from an EMBL/GenBank/DDBJ whole genome shotgun (WGS) entry which is preliminary data.</text>
</comment>
<dbReference type="Proteomes" id="UP001055115">
    <property type="component" value="Unassembled WGS sequence"/>
</dbReference>
<dbReference type="GO" id="GO:0005634">
    <property type="term" value="C:nucleus"/>
    <property type="evidence" value="ECO:0007669"/>
    <property type="project" value="TreeGrafter"/>
</dbReference>
<protein>
    <submittedName>
        <fullName evidence="3">G patch domain-containing protein 1</fullName>
    </submittedName>
</protein>
<proteinExistence type="predicted"/>
<feature type="region of interest" description="Disordered" evidence="1">
    <location>
        <begin position="446"/>
        <end position="471"/>
    </location>
</feature>
<dbReference type="InterPro" id="IPR000467">
    <property type="entry name" value="G_patch_dom"/>
</dbReference>
<keyword evidence="4" id="KW-1185">Reference proteome</keyword>
<accession>A0AA37L8Q2</accession>
<feature type="region of interest" description="Disordered" evidence="1">
    <location>
        <begin position="567"/>
        <end position="597"/>
    </location>
</feature>
<reference evidence="3 4" key="1">
    <citation type="submission" date="2022-03" db="EMBL/GenBank/DDBJ databases">
        <title>Genome data of Colletotrichum spp.</title>
        <authorList>
            <person name="Utami Y.D."/>
            <person name="Hiruma K."/>
        </authorList>
    </citation>
    <scope>NUCLEOTIDE SEQUENCE [LARGE SCALE GENOMIC DNA]</scope>
    <source>
        <strain evidence="3 4">MAFF 239500</strain>
    </source>
</reference>
<dbReference type="Pfam" id="PF07713">
    <property type="entry name" value="DUF1604"/>
    <property type="match status" value="1"/>
</dbReference>
<feature type="region of interest" description="Disordered" evidence="1">
    <location>
        <begin position="229"/>
        <end position="273"/>
    </location>
</feature>
<organism evidence="3 4">
    <name type="scientific">Colletotrichum spaethianum</name>
    <dbReference type="NCBI Taxonomy" id="700344"/>
    <lineage>
        <taxon>Eukaryota</taxon>
        <taxon>Fungi</taxon>
        <taxon>Dikarya</taxon>
        <taxon>Ascomycota</taxon>
        <taxon>Pezizomycotina</taxon>
        <taxon>Sordariomycetes</taxon>
        <taxon>Hypocreomycetidae</taxon>
        <taxon>Glomerellales</taxon>
        <taxon>Glomerellaceae</taxon>
        <taxon>Colletotrichum</taxon>
        <taxon>Colletotrichum spaethianum species complex</taxon>
    </lineage>
</organism>
<dbReference type="RefSeq" id="XP_049126461.1">
    <property type="nucleotide sequence ID" value="XM_049270504.1"/>
</dbReference>
<sequence>MSHSKRSHATFKADLYDEAAVHVAFGTPLPPLDPDVRDDGSYVPVYKQEVRDERGRRRLHGAFTGGWSAGYFNTVGSKEGWTPSTFVSSRTNRRKNNLDAAHQRPEDYMDEEDLADAAAAQDIRTTDPFAALGASGLGGRHPNGLAGLIRTQGDTMGIKLLRKMGWKDGQGIGPRVRRKARLGPSTNNQPTEPEETHLFAPDDVDMIALCRKADRRGLGYQEEARLSSLYGSGGGRTHRPGSGGVDVDEEEDDYASGPRLSLGMPGRKQRQAQRTGFGIGVLNDTGSDEDDPYEMGPRISYNRVLGGDKAKKKKKQPAATTVSANPTLRAKPVFISKLGPARDHTQAKCHDGKPPLKGFVAGHISDSRLFRQSASPYPPPAIPPGWASAKRRVDTNQQTVYMSAADAARTAQHDPRTRAAVLGESILPGKSIFDYMSAASRERLAAASGKTNLPPAKGEVPLGHGKSSEQRLEDRLQSIPSLAKETAIAAMSRGAGAGGPYANDEAKRARYRLYLQAAAGFGGFSAVKPLGMTDDDYVKELAEFYGCAQLFRPMTGFMATRFTTASTESKGPAGLESSSDSGVQQILKPSKPADPAEEAAKMGMYGRMTRLTEGFFPTRLLCKRFNVRPPDHVQPDSYPSASSETRGFLNALPAGVDATKQPPSSGVGTDAVGNLSSPEVAEALPRSADSAATARDKIAVEIPRPSDEVFRAIFGNSSDEDN</sequence>
<dbReference type="GO" id="GO:0006397">
    <property type="term" value="P:mRNA processing"/>
    <property type="evidence" value="ECO:0007669"/>
    <property type="project" value="InterPro"/>
</dbReference>